<keyword evidence="1" id="KW-0812">Transmembrane</keyword>
<feature type="transmembrane region" description="Helical" evidence="1">
    <location>
        <begin position="113"/>
        <end position="135"/>
    </location>
</feature>
<keyword evidence="1" id="KW-1133">Transmembrane helix</keyword>
<dbReference type="GO" id="GO:0003676">
    <property type="term" value="F:nucleic acid binding"/>
    <property type="evidence" value="ECO:0007669"/>
    <property type="project" value="InterPro"/>
</dbReference>
<dbReference type="AlphaFoldDB" id="A0A803Q4A2"/>
<evidence type="ECO:0000313" key="3">
    <source>
        <dbReference type="EnsemblPlants" id="cds.evm.model.07.1911"/>
    </source>
</evidence>
<dbReference type="InterPro" id="IPR002156">
    <property type="entry name" value="RNaseH_domain"/>
</dbReference>
<keyword evidence="1" id="KW-0472">Membrane</keyword>
<dbReference type="Pfam" id="PF13456">
    <property type="entry name" value="RVT_3"/>
    <property type="match status" value="1"/>
</dbReference>
<organism evidence="3 4">
    <name type="scientific">Cannabis sativa</name>
    <name type="common">Hemp</name>
    <name type="synonym">Marijuana</name>
    <dbReference type="NCBI Taxonomy" id="3483"/>
    <lineage>
        <taxon>Eukaryota</taxon>
        <taxon>Viridiplantae</taxon>
        <taxon>Streptophyta</taxon>
        <taxon>Embryophyta</taxon>
        <taxon>Tracheophyta</taxon>
        <taxon>Spermatophyta</taxon>
        <taxon>Magnoliopsida</taxon>
        <taxon>eudicotyledons</taxon>
        <taxon>Gunneridae</taxon>
        <taxon>Pentapetalae</taxon>
        <taxon>rosids</taxon>
        <taxon>fabids</taxon>
        <taxon>Rosales</taxon>
        <taxon>Cannabaceae</taxon>
        <taxon>Cannabis</taxon>
    </lineage>
</organism>
<dbReference type="InterPro" id="IPR022709">
    <property type="entry name" value="SCAI"/>
</dbReference>
<dbReference type="InterPro" id="IPR044730">
    <property type="entry name" value="RNase_H-like_dom_plant"/>
</dbReference>
<dbReference type="GO" id="GO:0004523">
    <property type="term" value="F:RNA-DNA hybrid ribonuclease activity"/>
    <property type="evidence" value="ECO:0007669"/>
    <property type="project" value="InterPro"/>
</dbReference>
<keyword evidence="4" id="KW-1185">Reference proteome</keyword>
<dbReference type="Pfam" id="PF12070">
    <property type="entry name" value="SCAI"/>
    <property type="match status" value="1"/>
</dbReference>
<evidence type="ECO:0000259" key="2">
    <source>
        <dbReference type="Pfam" id="PF13456"/>
    </source>
</evidence>
<dbReference type="Gene3D" id="3.30.420.10">
    <property type="entry name" value="Ribonuclease H-like superfamily/Ribonuclease H"/>
    <property type="match status" value="1"/>
</dbReference>
<dbReference type="InterPro" id="IPR012337">
    <property type="entry name" value="RNaseH-like_sf"/>
</dbReference>
<sequence>MTPKGGQHTWMEVPLPEPPPSLSIPTDRVVIVDGSYANGLYGCALVVQTRGSSDWVWGSTAGTCFNALAAELEAISYAMIWAVDQHVNEVSIVSDSKILVQALNQKKCPDWHLFATFSFVLSLLSSFTVCNFLYVKRCFISNVDKLANESRHSHGRLLISKGRISPESHHPLELIYPELRQEYDAYFYKVFKVYTQVWKFQQENRHKLVETGLKRSEIGDIASRIAQLYFAHYMRTSQASYLHEAFIFYDAILTRDYFNFHSHSNASPHDISLASKHLRFISRFLMVCLLLNRREMVQQLLNQLRLLLDECKRTFKETDFKEWKLVLQELVRFLKYDTNFMNIRPLRYSVVLDTFSDSLSPHNCSRNLRLRDAVLASYHHNEVKFSEVTLDTFRMLQCLEWEPCGSFYQSNLTKNGQNGPSAAPKDILDPTLPPNPRKAVLYRPSITHFLAVVATICEELPPDGILLIYLSASGARYTDTTSPSPLGSVLERLDPSSEQPEECSSALNSGCLHFGTRGNGGINCIYPSDLVPFTRRPLFLVIDGDSNEAFEAINGAAKGEMAAILLSPRSSYHCTSTGSPLHSTGSLFTVFLTAPLQAFCLLLCISDSDVEMDTFVKAEKLISSFLKDWGVKLAASDSLHPVWAQILNDPFLRRLVLRFLFCQAVLALHAPTFNKDEFVPKSLPALPPSFLPSTVLCQTLVMQLANIFGATNSFIFSDSVALPENAYGDTDSMSSS</sequence>
<protein>
    <recommendedName>
        <fullName evidence="2">RNase H type-1 domain-containing protein</fullName>
    </recommendedName>
</protein>
<dbReference type="GO" id="GO:0006351">
    <property type="term" value="P:DNA-templated transcription"/>
    <property type="evidence" value="ECO:0007669"/>
    <property type="project" value="InterPro"/>
</dbReference>
<name>A0A803Q4A2_CANSA</name>
<evidence type="ECO:0000313" key="4">
    <source>
        <dbReference type="Proteomes" id="UP000596661"/>
    </source>
</evidence>
<dbReference type="OMA" id="CPDTNEM"/>
<dbReference type="Proteomes" id="UP000596661">
    <property type="component" value="Chromosome 7"/>
</dbReference>
<dbReference type="SUPFAM" id="SSF53098">
    <property type="entry name" value="Ribonuclease H-like"/>
    <property type="match status" value="1"/>
</dbReference>
<dbReference type="CDD" id="cd06222">
    <property type="entry name" value="RNase_H_like"/>
    <property type="match status" value="1"/>
</dbReference>
<dbReference type="InterPro" id="IPR036397">
    <property type="entry name" value="RNaseH_sf"/>
</dbReference>
<dbReference type="Gramene" id="evm.model.07.1911">
    <property type="protein sequence ID" value="cds.evm.model.07.1911"/>
    <property type="gene ID" value="evm.TU.07.1911"/>
</dbReference>
<reference evidence="3" key="2">
    <citation type="submission" date="2021-03" db="UniProtKB">
        <authorList>
            <consortium name="EnsemblPlants"/>
        </authorList>
    </citation>
    <scope>IDENTIFICATION</scope>
</reference>
<evidence type="ECO:0000256" key="1">
    <source>
        <dbReference type="SAM" id="Phobius"/>
    </source>
</evidence>
<dbReference type="GO" id="GO:0003714">
    <property type="term" value="F:transcription corepressor activity"/>
    <property type="evidence" value="ECO:0007669"/>
    <property type="project" value="InterPro"/>
</dbReference>
<dbReference type="EnsemblPlants" id="evm.model.07.1911">
    <property type="protein sequence ID" value="cds.evm.model.07.1911"/>
    <property type="gene ID" value="evm.TU.07.1911"/>
</dbReference>
<dbReference type="PANTHER" id="PTHR21243">
    <property type="entry name" value="PROTEIN SCAI"/>
    <property type="match status" value="1"/>
</dbReference>
<accession>A0A803Q4A2</accession>
<reference evidence="3" key="1">
    <citation type="submission" date="2018-11" db="EMBL/GenBank/DDBJ databases">
        <authorList>
            <person name="Grassa J C."/>
        </authorList>
    </citation>
    <scope>NUCLEOTIDE SEQUENCE [LARGE SCALE GENOMIC DNA]</scope>
</reference>
<feature type="domain" description="RNase H type-1" evidence="2">
    <location>
        <begin position="45"/>
        <end position="149"/>
    </location>
</feature>
<dbReference type="EMBL" id="UZAU01000677">
    <property type="status" value="NOT_ANNOTATED_CDS"/>
    <property type="molecule type" value="Genomic_DNA"/>
</dbReference>
<proteinExistence type="predicted"/>